<evidence type="ECO:0000313" key="4">
    <source>
        <dbReference type="Proteomes" id="UP000320735"/>
    </source>
</evidence>
<dbReference type="AlphaFoldDB" id="A0A5C6BM72"/>
<dbReference type="GO" id="GO:0000166">
    <property type="term" value="F:nucleotide binding"/>
    <property type="evidence" value="ECO:0007669"/>
    <property type="project" value="InterPro"/>
</dbReference>
<dbReference type="Pfam" id="PF22725">
    <property type="entry name" value="GFO_IDH_MocA_C3"/>
    <property type="match status" value="1"/>
</dbReference>
<dbReference type="InterPro" id="IPR051317">
    <property type="entry name" value="Gfo/Idh/MocA_oxidoreduct"/>
</dbReference>
<dbReference type="InterPro" id="IPR055170">
    <property type="entry name" value="GFO_IDH_MocA-like_dom"/>
</dbReference>
<dbReference type="InterPro" id="IPR036291">
    <property type="entry name" value="NAD(P)-bd_dom_sf"/>
</dbReference>
<sequence>MPQAIKVGLLTHAQGAHVTAYLSALANSAACDEVVLADPSGRWEKEARKVLGDKLTQVYPDHNTLLESEHPEMVLVTMEAKLAPPVIDAALEADCHVFAEKPSCVRVEDFEPLVHKADSGHRNLMLALANRLNPEIAAARRMIANGVIGKIYGMEMHLVADQTRLTRESYQQQWFADKDRAGGGHLIWLGIHWLDLAMNITQSSVTEVAGFTANVGGQPINVEDSAAAALKFDNGTLGTLTSGYYLDKGYNSHIKIWGTGGWLHLESMKDEPLTWYTAKGAHAGEVQTWQGSKQPRGYTPFVDAAIKACAEMTDPPISNAESLRALKTVFAIYQASETGRTVQV</sequence>
<accession>A0A5C6BM72</accession>
<dbReference type="EC" id="1.-.-.-" evidence="3"/>
<dbReference type="EMBL" id="SJPP01000001">
    <property type="protein sequence ID" value="TWU12551.1"/>
    <property type="molecule type" value="Genomic_DNA"/>
</dbReference>
<dbReference type="GO" id="GO:0016491">
    <property type="term" value="F:oxidoreductase activity"/>
    <property type="evidence" value="ECO:0007669"/>
    <property type="project" value="UniProtKB-KW"/>
</dbReference>
<reference evidence="3 4" key="1">
    <citation type="submission" date="2019-02" db="EMBL/GenBank/DDBJ databases">
        <title>Deep-cultivation of Planctomycetes and their phenomic and genomic characterization uncovers novel biology.</title>
        <authorList>
            <person name="Wiegand S."/>
            <person name="Jogler M."/>
            <person name="Boedeker C."/>
            <person name="Pinto D."/>
            <person name="Vollmers J."/>
            <person name="Rivas-Marin E."/>
            <person name="Kohn T."/>
            <person name="Peeters S.H."/>
            <person name="Heuer A."/>
            <person name="Rast P."/>
            <person name="Oberbeckmann S."/>
            <person name="Bunk B."/>
            <person name="Jeske O."/>
            <person name="Meyerdierks A."/>
            <person name="Storesund J.E."/>
            <person name="Kallscheuer N."/>
            <person name="Luecker S."/>
            <person name="Lage O.M."/>
            <person name="Pohl T."/>
            <person name="Merkel B.J."/>
            <person name="Hornburger P."/>
            <person name="Mueller R.-W."/>
            <person name="Bruemmer F."/>
            <person name="Labrenz M."/>
            <person name="Spormann A.M."/>
            <person name="Op Den Camp H."/>
            <person name="Overmann J."/>
            <person name="Amann R."/>
            <person name="Jetten M.S.M."/>
            <person name="Mascher T."/>
            <person name="Medema M.H."/>
            <person name="Devos D.P."/>
            <person name="Kaster A.-K."/>
            <person name="Ovreas L."/>
            <person name="Rohde M."/>
            <person name="Galperin M.Y."/>
            <person name="Jogler C."/>
        </authorList>
    </citation>
    <scope>NUCLEOTIDE SEQUENCE [LARGE SCALE GENOMIC DNA]</scope>
    <source>
        <strain evidence="3 4">CA54</strain>
    </source>
</reference>
<feature type="domain" description="Gfo/Idh/MocA-like oxidoreductase N-terminal" evidence="1">
    <location>
        <begin position="35"/>
        <end position="125"/>
    </location>
</feature>
<dbReference type="SUPFAM" id="SSF55347">
    <property type="entry name" value="Glyceraldehyde-3-phosphate dehydrogenase-like, C-terminal domain"/>
    <property type="match status" value="1"/>
</dbReference>
<feature type="domain" description="GFO/IDH/MocA-like oxidoreductase" evidence="2">
    <location>
        <begin position="137"/>
        <end position="263"/>
    </location>
</feature>
<dbReference type="PANTHER" id="PTHR43708">
    <property type="entry name" value="CONSERVED EXPRESSED OXIDOREDUCTASE (EUROFUNG)"/>
    <property type="match status" value="1"/>
</dbReference>
<evidence type="ECO:0000259" key="1">
    <source>
        <dbReference type="Pfam" id="PF01408"/>
    </source>
</evidence>
<evidence type="ECO:0000313" key="3">
    <source>
        <dbReference type="EMBL" id="TWU12551.1"/>
    </source>
</evidence>
<organism evidence="3 4">
    <name type="scientific">Symmachiella macrocystis</name>
    <dbReference type="NCBI Taxonomy" id="2527985"/>
    <lineage>
        <taxon>Bacteria</taxon>
        <taxon>Pseudomonadati</taxon>
        <taxon>Planctomycetota</taxon>
        <taxon>Planctomycetia</taxon>
        <taxon>Planctomycetales</taxon>
        <taxon>Planctomycetaceae</taxon>
        <taxon>Symmachiella</taxon>
    </lineage>
</organism>
<proteinExistence type="predicted"/>
<dbReference type="PANTHER" id="PTHR43708:SF8">
    <property type="entry name" value="OXIDOREDUCTASE"/>
    <property type="match status" value="1"/>
</dbReference>
<dbReference type="Gene3D" id="3.30.360.10">
    <property type="entry name" value="Dihydrodipicolinate Reductase, domain 2"/>
    <property type="match status" value="1"/>
</dbReference>
<dbReference type="SUPFAM" id="SSF51735">
    <property type="entry name" value="NAD(P)-binding Rossmann-fold domains"/>
    <property type="match status" value="1"/>
</dbReference>
<dbReference type="Pfam" id="PF01408">
    <property type="entry name" value="GFO_IDH_MocA"/>
    <property type="match status" value="1"/>
</dbReference>
<dbReference type="Proteomes" id="UP000320735">
    <property type="component" value="Unassembled WGS sequence"/>
</dbReference>
<evidence type="ECO:0000259" key="2">
    <source>
        <dbReference type="Pfam" id="PF22725"/>
    </source>
</evidence>
<dbReference type="OrthoDB" id="213412at2"/>
<gene>
    <name evidence="3" type="primary">ycjS_4</name>
    <name evidence="3" type="ORF">CA54_13750</name>
</gene>
<dbReference type="RefSeq" id="WP_146370005.1">
    <property type="nucleotide sequence ID" value="NZ_SJPP01000001.1"/>
</dbReference>
<keyword evidence="4" id="KW-1185">Reference proteome</keyword>
<dbReference type="Gene3D" id="3.40.50.720">
    <property type="entry name" value="NAD(P)-binding Rossmann-like Domain"/>
    <property type="match status" value="1"/>
</dbReference>
<dbReference type="InterPro" id="IPR000683">
    <property type="entry name" value="Gfo/Idh/MocA-like_OxRdtase_N"/>
</dbReference>
<keyword evidence="3" id="KW-0560">Oxidoreductase</keyword>
<comment type="caution">
    <text evidence="3">The sequence shown here is derived from an EMBL/GenBank/DDBJ whole genome shotgun (WGS) entry which is preliminary data.</text>
</comment>
<name>A0A5C6BM72_9PLAN</name>
<protein>
    <submittedName>
        <fullName evidence="3">Putative oxidoreductase YcjS</fullName>
        <ecNumber evidence="3">1.-.-.-</ecNumber>
    </submittedName>
</protein>